<evidence type="ECO:0000313" key="1">
    <source>
        <dbReference type="EMBL" id="QCO18516.1"/>
    </source>
</evidence>
<sequence length="80" mass="8774">MAFLASLIARLQALDYFKALDSHRDTSHDSASSLDHKAGLGGGMPGITLDGIARRLQGVGQRTPRGGLRWSRPLVKRFHY</sequence>
<reference evidence="1 2" key="1">
    <citation type="submission" date="2018-09" db="EMBL/GenBank/DDBJ databases">
        <title>Whole genome based analysis of evolution and adaptive divergence in Indian and Brazilian strains of Azospirillum brasilense.</title>
        <authorList>
            <person name="Singh C."/>
            <person name="Tripathi A.K."/>
        </authorList>
    </citation>
    <scope>NUCLEOTIDE SEQUENCE [LARGE SCALE GENOMIC DNA]</scope>
    <source>
        <strain evidence="1 2">MTCC4039</strain>
        <plasmid evidence="1 2">p2</plasmid>
    </source>
</reference>
<keyword evidence="1" id="KW-0614">Plasmid</keyword>
<proteinExistence type="predicted"/>
<protein>
    <submittedName>
        <fullName evidence="1">Uncharacterized protein</fullName>
    </submittedName>
</protein>
<evidence type="ECO:0000313" key="2">
    <source>
        <dbReference type="Proteomes" id="UP000298693"/>
    </source>
</evidence>
<organism evidence="1 2">
    <name type="scientific">Azospirillum brasilense</name>
    <dbReference type="NCBI Taxonomy" id="192"/>
    <lineage>
        <taxon>Bacteria</taxon>
        <taxon>Pseudomonadati</taxon>
        <taxon>Pseudomonadota</taxon>
        <taxon>Alphaproteobacteria</taxon>
        <taxon>Rhodospirillales</taxon>
        <taxon>Azospirillaceae</taxon>
        <taxon>Azospirillum</taxon>
    </lineage>
</organism>
<gene>
    <name evidence="1" type="ORF">D3869_25140</name>
</gene>
<dbReference type="Proteomes" id="UP000298693">
    <property type="component" value="Plasmid p2"/>
</dbReference>
<dbReference type="EMBL" id="CP032347">
    <property type="protein sequence ID" value="QCO18516.1"/>
    <property type="molecule type" value="Genomic_DNA"/>
</dbReference>
<accession>A0A4D8RCU4</accession>
<dbReference type="AlphaFoldDB" id="A0A4D8RCU4"/>
<geneLocation type="plasmid" evidence="1">
    <name>p2</name>
</geneLocation>
<name>A0A4D8RCU4_AZOBR</name>